<evidence type="ECO:0000313" key="1">
    <source>
        <dbReference type="EMBL" id="AFJ01199.1"/>
    </source>
</evidence>
<dbReference type="OrthoDB" id="5401788at2"/>
<dbReference type="Proteomes" id="UP000009145">
    <property type="component" value="Chromosome"/>
</dbReference>
<dbReference type="HOGENOM" id="CLU_085651_0_0_6"/>
<dbReference type="Gene3D" id="3.10.620.30">
    <property type="match status" value="1"/>
</dbReference>
<proteinExistence type="predicted"/>
<dbReference type="STRING" id="754477.Q7C_14"/>
<dbReference type="EMBL" id="CP003380">
    <property type="protein sequence ID" value="AFJ01199.1"/>
    <property type="molecule type" value="Genomic_DNA"/>
</dbReference>
<dbReference type="eggNOG" id="COG3672">
    <property type="taxonomic scope" value="Bacteria"/>
</dbReference>
<dbReference type="InterPro" id="IPR038765">
    <property type="entry name" value="Papain-like_cys_pep_sf"/>
</dbReference>
<gene>
    <name evidence="1" type="ordered locus">Q7C_14</name>
</gene>
<protein>
    <recommendedName>
        <fullName evidence="3">Periplasmic protein</fullName>
    </recommendedName>
</protein>
<evidence type="ECO:0000313" key="2">
    <source>
        <dbReference type="Proteomes" id="UP000009145"/>
    </source>
</evidence>
<dbReference type="KEGG" id="mec:Q7C_14"/>
<dbReference type="PANTHER" id="PTHR39327:SF1">
    <property type="entry name" value="BLR5470 PROTEIN"/>
    <property type="match status" value="1"/>
</dbReference>
<dbReference type="RefSeq" id="WP_014702652.1">
    <property type="nucleotide sequence ID" value="NC_017856.1"/>
</dbReference>
<evidence type="ECO:0008006" key="3">
    <source>
        <dbReference type="Google" id="ProtNLM"/>
    </source>
</evidence>
<dbReference type="Pfam" id="PF06035">
    <property type="entry name" value="Peptidase_C93"/>
    <property type="match status" value="1"/>
</dbReference>
<dbReference type="AlphaFoldDB" id="I1YE56"/>
<dbReference type="SUPFAM" id="SSF54001">
    <property type="entry name" value="Cysteine proteinases"/>
    <property type="match status" value="1"/>
</dbReference>
<dbReference type="InterPro" id="IPR010319">
    <property type="entry name" value="Transglutaminase-like_Cys_pept"/>
</dbReference>
<organism evidence="1 2">
    <name type="scientific">Methylophaga frappieri (strain ATCC BAA-2434 / DSM 25690 / JAM7)</name>
    <dbReference type="NCBI Taxonomy" id="754477"/>
    <lineage>
        <taxon>Bacteria</taxon>
        <taxon>Pseudomonadati</taxon>
        <taxon>Pseudomonadota</taxon>
        <taxon>Gammaproteobacteria</taxon>
        <taxon>Thiotrichales</taxon>
        <taxon>Piscirickettsiaceae</taxon>
        <taxon>Methylophaga</taxon>
    </lineage>
</organism>
<dbReference type="PANTHER" id="PTHR39327">
    <property type="match status" value="1"/>
</dbReference>
<accession>I1YE56</accession>
<name>I1YE56_METFJ</name>
<dbReference type="PATRIC" id="fig|754477.3.peg.14"/>
<keyword evidence="2" id="KW-1185">Reference proteome</keyword>
<sequence length="221" mass="25625" precursor="true">MNRSRTFRNLIGGFLLCLAMLSWPLVADIRFSEPFLKKIEEKHNRFSRLRFEEWQSLMDDATDLSEQEKLNAVNAFFNRNVQFIDDLALWGKKDYWATPAEMLAIGAGDCEDYSIAKYFTLKAIGIDEEKLRITYVKAIELDQAHMVLTYYETPRSMPLVLDNLVIDIEPANRRPDLIPVYSFNGRGLWLSKSRGTGQRVGDASRLSLWEDLVNRMQAEDF</sequence>
<reference evidence="1 2" key="1">
    <citation type="journal article" date="2012" name="J. Bacteriol.">
        <title>Complete genome sequences of Methylophaga sp. strain JAM1 and Methylophaga sp. strain JAM7.</title>
        <authorList>
            <person name="Villeneuve C."/>
            <person name="Martineau C."/>
            <person name="Mauffrey F."/>
            <person name="Villemur R."/>
        </authorList>
    </citation>
    <scope>NUCLEOTIDE SEQUENCE [LARGE SCALE GENOMIC DNA]</scope>
    <source>
        <strain evidence="1 2">JAM7</strain>
    </source>
</reference>